<comment type="caution">
    <text evidence="2">The sequence shown here is derived from an EMBL/GenBank/DDBJ whole genome shotgun (WGS) entry which is preliminary data.</text>
</comment>
<proteinExistence type="predicted"/>
<dbReference type="Proteomes" id="UP000295351">
    <property type="component" value="Unassembled WGS sequence"/>
</dbReference>
<dbReference type="AlphaFoldDB" id="A0A4R2CNS6"/>
<evidence type="ECO:0000313" key="2">
    <source>
        <dbReference type="EMBL" id="TCN42333.1"/>
    </source>
</evidence>
<dbReference type="EMBL" id="SLVX01000012">
    <property type="protein sequence ID" value="TCN42333.1"/>
    <property type="molecule type" value="Genomic_DNA"/>
</dbReference>
<name>A0A4R2CNS6_SHIGR</name>
<keyword evidence="3" id="KW-1185">Reference proteome</keyword>
<protein>
    <submittedName>
        <fullName evidence="2">Putative membrane protein</fullName>
    </submittedName>
</protein>
<dbReference type="RefSeq" id="WP_133035234.1">
    <property type="nucleotide sequence ID" value="NZ_BAABEI010000012.1"/>
</dbReference>
<evidence type="ECO:0000259" key="1">
    <source>
        <dbReference type="Pfam" id="PF13400"/>
    </source>
</evidence>
<organism evidence="2 3">
    <name type="scientific">Shinella granuli</name>
    <dbReference type="NCBI Taxonomy" id="323621"/>
    <lineage>
        <taxon>Bacteria</taxon>
        <taxon>Pseudomonadati</taxon>
        <taxon>Pseudomonadota</taxon>
        <taxon>Alphaproteobacteria</taxon>
        <taxon>Hyphomicrobiales</taxon>
        <taxon>Rhizobiaceae</taxon>
        <taxon>Shinella</taxon>
    </lineage>
</organism>
<sequence length="573" mass="59151">MKRPRSLLRERDGNIGTLAAISLPLLIFSLALGVDYGYLTVQQRALQAAADLAAIAAAANVGEAEKSAAGYFALNNLPVTVTGKNGTTIPAVITAVNSRVTPATALVERGRYTADPDIAPEERFKPASADADAARVTLSRTSDLFVAALFTPRSPLLSATGAAARSKTAAFSIGTRLASLNDGILNALLGKLLGTNLSLNVMDYRALVDTDISVQPFLKAVATKLDLTAGTYEDVLNAGITMPQLLASMRAVEGLSGPVRSALHLIEQATAASKAKLPLSRILNLDPKKGLAVATGGDWKMSINALQMITSAAALANGANQVALDVGAVVPGLAAVKVNLAIGEPPVETPAHRLGAPGSAVRSAQTRLSVELGIDGLAALAGLRIKLPLYVEVAASEAKLSDIRCFGGSPVNANVVIEAVPGVAEVAVGKVDPSVLSDFSDKARVQKARIVDSALLSIDAIAHAEVKNLGRTRLTYTPTEIAAGTTKSVSTRDTLTSTVRTLFGNLDVDINVKLLGLSIGIPGITSALGSTLGAVTPAIDELLYNLLILAGVRVGEADIRVTGVRCQRPALVQ</sequence>
<accession>A0A4R2CNS6</accession>
<evidence type="ECO:0000313" key="3">
    <source>
        <dbReference type="Proteomes" id="UP000295351"/>
    </source>
</evidence>
<feature type="domain" description="Putative Flp pilus-assembly TadG-like N-terminal" evidence="1">
    <location>
        <begin position="13"/>
        <end position="59"/>
    </location>
</feature>
<gene>
    <name evidence="2" type="ORF">EV665_11267</name>
</gene>
<dbReference type="InterPro" id="IPR028087">
    <property type="entry name" value="Tad_N"/>
</dbReference>
<reference evidence="2 3" key="1">
    <citation type="submission" date="2019-03" db="EMBL/GenBank/DDBJ databases">
        <title>Genomic Encyclopedia of Type Strains, Phase IV (KMG-IV): sequencing the most valuable type-strain genomes for metagenomic binning, comparative biology and taxonomic classification.</title>
        <authorList>
            <person name="Goeker M."/>
        </authorList>
    </citation>
    <scope>NUCLEOTIDE SEQUENCE [LARGE SCALE GENOMIC DNA]</scope>
    <source>
        <strain evidence="2 3">DSM 18401</strain>
    </source>
</reference>
<dbReference type="Pfam" id="PF13400">
    <property type="entry name" value="Tad"/>
    <property type="match status" value="1"/>
</dbReference>